<evidence type="ECO:0000256" key="4">
    <source>
        <dbReference type="PROSITE-ProRule" id="PRU00024"/>
    </source>
</evidence>
<reference evidence="6 7" key="1">
    <citation type="journal article" date="2022" name="Nat. Genet.">
        <title>Improved pea reference genome and pan-genome highlight genomic features and evolutionary characteristics.</title>
        <authorList>
            <person name="Yang T."/>
            <person name="Liu R."/>
            <person name="Luo Y."/>
            <person name="Hu S."/>
            <person name="Wang D."/>
            <person name="Wang C."/>
            <person name="Pandey M.K."/>
            <person name="Ge S."/>
            <person name="Xu Q."/>
            <person name="Li N."/>
            <person name="Li G."/>
            <person name="Huang Y."/>
            <person name="Saxena R.K."/>
            <person name="Ji Y."/>
            <person name="Li M."/>
            <person name="Yan X."/>
            <person name="He Y."/>
            <person name="Liu Y."/>
            <person name="Wang X."/>
            <person name="Xiang C."/>
            <person name="Varshney R.K."/>
            <person name="Ding H."/>
            <person name="Gao S."/>
            <person name="Zong X."/>
        </authorList>
    </citation>
    <scope>NUCLEOTIDE SEQUENCE [LARGE SCALE GENOMIC DNA]</scope>
    <source>
        <strain evidence="6 7">cv. Zhongwan 6</strain>
    </source>
</reference>
<dbReference type="Gramene" id="Psat6g223840.1">
    <property type="protein sequence ID" value="Psat6g223840.1.cds"/>
    <property type="gene ID" value="Psat6g223840"/>
</dbReference>
<dbReference type="GO" id="GO:0008270">
    <property type="term" value="F:zinc ion binding"/>
    <property type="evidence" value="ECO:0007669"/>
    <property type="project" value="UniProtKB-KW"/>
</dbReference>
<evidence type="ECO:0000256" key="1">
    <source>
        <dbReference type="ARBA" id="ARBA00022723"/>
    </source>
</evidence>
<dbReference type="EMBL" id="JAMSHJ010000006">
    <property type="protein sequence ID" value="KAI5401349.1"/>
    <property type="molecule type" value="Genomic_DNA"/>
</dbReference>
<dbReference type="CDD" id="cd19821">
    <property type="entry name" value="Bbox1_BBX-like"/>
    <property type="match status" value="1"/>
</dbReference>
<keyword evidence="1" id="KW-0479">Metal-binding</keyword>
<keyword evidence="3" id="KW-0862">Zinc</keyword>
<dbReference type="InterPro" id="IPR000315">
    <property type="entry name" value="Znf_B-box"/>
</dbReference>
<organism evidence="6 7">
    <name type="scientific">Pisum sativum</name>
    <name type="common">Garden pea</name>
    <name type="synonym">Lathyrus oleraceus</name>
    <dbReference type="NCBI Taxonomy" id="3888"/>
    <lineage>
        <taxon>Eukaryota</taxon>
        <taxon>Viridiplantae</taxon>
        <taxon>Streptophyta</taxon>
        <taxon>Embryophyta</taxon>
        <taxon>Tracheophyta</taxon>
        <taxon>Spermatophyta</taxon>
        <taxon>Magnoliopsida</taxon>
        <taxon>eudicotyledons</taxon>
        <taxon>Gunneridae</taxon>
        <taxon>Pentapetalae</taxon>
        <taxon>rosids</taxon>
        <taxon>fabids</taxon>
        <taxon>Fabales</taxon>
        <taxon>Fabaceae</taxon>
        <taxon>Papilionoideae</taxon>
        <taxon>50 kb inversion clade</taxon>
        <taxon>NPAAA clade</taxon>
        <taxon>Hologalegina</taxon>
        <taxon>IRL clade</taxon>
        <taxon>Fabeae</taxon>
        <taxon>Lathyrus</taxon>
    </lineage>
</organism>
<evidence type="ECO:0000256" key="2">
    <source>
        <dbReference type="ARBA" id="ARBA00022771"/>
    </source>
</evidence>
<evidence type="ECO:0000259" key="5">
    <source>
        <dbReference type="PROSITE" id="PS50119"/>
    </source>
</evidence>
<name>A0A9D5AAI4_PEA</name>
<evidence type="ECO:0000313" key="6">
    <source>
        <dbReference type="EMBL" id="KAI5401349.1"/>
    </source>
</evidence>
<dbReference type="InterPro" id="IPR049808">
    <property type="entry name" value="CONSTANS-like_Bbox1"/>
</dbReference>
<evidence type="ECO:0000313" key="7">
    <source>
        <dbReference type="Proteomes" id="UP001058974"/>
    </source>
</evidence>
<dbReference type="OrthoDB" id="1588981at2759"/>
<sequence length="323" mass="36641">MEKVCEFCTALRPLVYCNADAAYLCLSCDAKVHWANELSGRHPRTLVCNSCKCHLAHVQCLDHKMLICRDCDQNLHDGSSPHRRRAVKTFIGCPSAKEFATLWGFEFKDIEKCVNQKDQFASASRVSTFDSGSSSRLGQIMFNDQERRTILQQIVDLKRFQLNEENDHSTKINGLHVDEKLNQQAQKSQDSAINLLAEDNPIEEVNLETFSSVFSQLDNLSSSSAMDLPLNGELFWTYKSSLQNNQLWSQNIQDLGICEELACRDDFNMPDVDLTFQNYEELFEGDQDPIRVMFGGKDLSCSSLEKDLSVDESDIDNPSVIEI</sequence>
<evidence type="ECO:0000256" key="3">
    <source>
        <dbReference type="ARBA" id="ARBA00022833"/>
    </source>
</evidence>
<keyword evidence="7" id="KW-1185">Reference proteome</keyword>
<dbReference type="SMART" id="SM00336">
    <property type="entry name" value="BBOX"/>
    <property type="match status" value="2"/>
</dbReference>
<feature type="domain" description="B box-type" evidence="5">
    <location>
        <begin position="43"/>
        <end position="87"/>
    </location>
</feature>
<dbReference type="Proteomes" id="UP001058974">
    <property type="component" value="Chromosome 6"/>
</dbReference>
<dbReference type="Gramene" id="Psat06G0599200-T1">
    <property type="protein sequence ID" value="KAI5401349.1"/>
    <property type="gene ID" value="KIW84_065992"/>
</dbReference>
<accession>A0A9D5AAI4</accession>
<dbReference type="AlphaFoldDB" id="A0A9D5AAI4"/>
<proteinExistence type="predicted"/>
<dbReference type="PANTHER" id="PTHR31717:SF137">
    <property type="entry name" value="B BOX-TYPE DOMAIN-CONTAINING PROTEIN"/>
    <property type="match status" value="1"/>
</dbReference>
<dbReference type="PROSITE" id="PS50119">
    <property type="entry name" value="ZF_BBOX"/>
    <property type="match status" value="1"/>
</dbReference>
<keyword evidence="2 4" id="KW-0863">Zinc-finger</keyword>
<gene>
    <name evidence="6" type="ORF">KIW84_065992</name>
</gene>
<protein>
    <recommendedName>
        <fullName evidence="5">B box-type domain-containing protein</fullName>
    </recommendedName>
</protein>
<dbReference type="PANTHER" id="PTHR31717">
    <property type="entry name" value="ZINC FINGER PROTEIN CONSTANS-LIKE 10"/>
    <property type="match status" value="1"/>
</dbReference>
<dbReference type="Gramene" id="PSAT_LOCUS28535_t1">
    <property type="protein sequence ID" value="CAL5209977.1"/>
    <property type="gene ID" value="PSAT_LOCUS28535"/>
</dbReference>
<comment type="caution">
    <text evidence="6">The sequence shown here is derived from an EMBL/GenBank/DDBJ whole genome shotgun (WGS) entry which is preliminary data.</text>
</comment>